<name>A0ABP4BFN9_9ACTN</name>
<comment type="function">
    <text evidence="7">Key enzyme in folate metabolism. Catalyzes an essential reaction for de novo glycine and purine synthesis, and for DNA precursor synthesis.</text>
</comment>
<keyword evidence="11" id="KW-1185">Reference proteome</keyword>
<dbReference type="InterPro" id="IPR001796">
    <property type="entry name" value="DHFR_dom"/>
</dbReference>
<keyword evidence="4 7" id="KW-0554">One-carbon metabolism</keyword>
<comment type="similarity">
    <text evidence="2 7 8">Belongs to the dihydrofolate reductase family.</text>
</comment>
<evidence type="ECO:0000256" key="8">
    <source>
        <dbReference type="RuleBase" id="RU004474"/>
    </source>
</evidence>
<dbReference type="InterPro" id="IPR012259">
    <property type="entry name" value="DHFR"/>
</dbReference>
<dbReference type="PIRSF" id="PIRSF000194">
    <property type="entry name" value="DHFR"/>
    <property type="match status" value="1"/>
</dbReference>
<evidence type="ECO:0000256" key="5">
    <source>
        <dbReference type="ARBA" id="ARBA00022857"/>
    </source>
</evidence>
<reference evidence="11" key="1">
    <citation type="journal article" date="2019" name="Int. J. Syst. Evol. Microbiol.">
        <title>The Global Catalogue of Microorganisms (GCM) 10K type strain sequencing project: providing services to taxonomists for standard genome sequencing and annotation.</title>
        <authorList>
            <consortium name="The Broad Institute Genomics Platform"/>
            <consortium name="The Broad Institute Genome Sequencing Center for Infectious Disease"/>
            <person name="Wu L."/>
            <person name="Ma J."/>
        </authorList>
    </citation>
    <scope>NUCLEOTIDE SEQUENCE [LARGE SCALE GENOMIC DNA]</scope>
    <source>
        <strain evidence="11">JCM 10696</strain>
    </source>
</reference>
<dbReference type="CDD" id="cd00209">
    <property type="entry name" value="DHFR"/>
    <property type="match status" value="1"/>
</dbReference>
<dbReference type="Gene3D" id="3.40.430.10">
    <property type="entry name" value="Dihydrofolate Reductase, subunit A"/>
    <property type="match status" value="1"/>
</dbReference>
<dbReference type="PANTHER" id="PTHR48069:SF3">
    <property type="entry name" value="DIHYDROFOLATE REDUCTASE"/>
    <property type="match status" value="1"/>
</dbReference>
<accession>A0ABP4BFN9</accession>
<dbReference type="PROSITE" id="PS51330">
    <property type="entry name" value="DHFR_2"/>
    <property type="match status" value="1"/>
</dbReference>
<evidence type="ECO:0000256" key="6">
    <source>
        <dbReference type="ARBA" id="ARBA00023002"/>
    </source>
</evidence>
<dbReference type="SUPFAM" id="SSF53597">
    <property type="entry name" value="Dihydrofolate reductase-like"/>
    <property type="match status" value="1"/>
</dbReference>
<dbReference type="PRINTS" id="PR00070">
    <property type="entry name" value="DHFR"/>
</dbReference>
<sequence length="164" mass="17961">MTLNLIVAAAANDVIGRDDTLPWHLPEDLRHFKRLTTGNVVVMGRKTHDSIVARLGRPLPGRSTVVITRNPSDVAPHPDVTVVRSVPEALEAAEELAATSGSEIFVCGGASIYAQALPDVDRVHLTRVHREAEGDTAMPAGWLTGFTERSRQDHPDYSFIEYTR</sequence>
<evidence type="ECO:0000256" key="7">
    <source>
        <dbReference type="PIRNR" id="PIRNR000194"/>
    </source>
</evidence>
<keyword evidence="5 7" id="KW-0521">NADP</keyword>
<dbReference type="InterPro" id="IPR017925">
    <property type="entry name" value="DHFR_CS"/>
</dbReference>
<comment type="caution">
    <text evidence="10">The sequence shown here is derived from an EMBL/GenBank/DDBJ whole genome shotgun (WGS) entry which is preliminary data.</text>
</comment>
<protein>
    <recommendedName>
        <fullName evidence="3 7">Dihydrofolate reductase</fullName>
        <ecNumber evidence="3 7">1.5.1.3</ecNumber>
    </recommendedName>
</protein>
<comment type="catalytic activity">
    <reaction evidence="7">
        <text>(6S)-5,6,7,8-tetrahydrofolate + NADP(+) = 7,8-dihydrofolate + NADPH + H(+)</text>
        <dbReference type="Rhea" id="RHEA:15009"/>
        <dbReference type="ChEBI" id="CHEBI:15378"/>
        <dbReference type="ChEBI" id="CHEBI:57451"/>
        <dbReference type="ChEBI" id="CHEBI:57453"/>
        <dbReference type="ChEBI" id="CHEBI:57783"/>
        <dbReference type="ChEBI" id="CHEBI:58349"/>
        <dbReference type="EC" id="1.5.1.3"/>
    </reaction>
</comment>
<dbReference type="Pfam" id="PF00186">
    <property type="entry name" value="DHFR_1"/>
    <property type="match status" value="1"/>
</dbReference>
<evidence type="ECO:0000259" key="9">
    <source>
        <dbReference type="PROSITE" id="PS51330"/>
    </source>
</evidence>
<evidence type="ECO:0000313" key="10">
    <source>
        <dbReference type="EMBL" id="GAA0948751.1"/>
    </source>
</evidence>
<proteinExistence type="inferred from homology"/>
<gene>
    <name evidence="10" type="ORF">GCM10009550_25400</name>
</gene>
<dbReference type="PROSITE" id="PS00075">
    <property type="entry name" value="DHFR_1"/>
    <property type="match status" value="1"/>
</dbReference>
<keyword evidence="6 7" id="KW-0560">Oxidoreductase</keyword>
<dbReference type="EC" id="1.5.1.3" evidence="3 7"/>
<feature type="domain" description="DHFR" evidence="9">
    <location>
        <begin position="2"/>
        <end position="164"/>
    </location>
</feature>
<evidence type="ECO:0000256" key="3">
    <source>
        <dbReference type="ARBA" id="ARBA00012856"/>
    </source>
</evidence>
<dbReference type="RefSeq" id="WP_344240158.1">
    <property type="nucleotide sequence ID" value="NZ_BAAAHH010000008.1"/>
</dbReference>
<dbReference type="EMBL" id="BAAAHH010000008">
    <property type="protein sequence ID" value="GAA0948751.1"/>
    <property type="molecule type" value="Genomic_DNA"/>
</dbReference>
<evidence type="ECO:0000256" key="4">
    <source>
        <dbReference type="ARBA" id="ARBA00022563"/>
    </source>
</evidence>
<comment type="pathway">
    <text evidence="1 7">Cofactor biosynthesis; tetrahydrofolate biosynthesis; 5,6,7,8-tetrahydrofolate from 7,8-dihydrofolate: step 1/1.</text>
</comment>
<dbReference type="InterPro" id="IPR024072">
    <property type="entry name" value="DHFR-like_dom_sf"/>
</dbReference>
<evidence type="ECO:0000256" key="2">
    <source>
        <dbReference type="ARBA" id="ARBA00009539"/>
    </source>
</evidence>
<dbReference type="Proteomes" id="UP001500665">
    <property type="component" value="Unassembled WGS sequence"/>
</dbReference>
<organism evidence="10 11">
    <name type="scientific">Actinocorallia libanotica</name>
    <dbReference type="NCBI Taxonomy" id="46162"/>
    <lineage>
        <taxon>Bacteria</taxon>
        <taxon>Bacillati</taxon>
        <taxon>Actinomycetota</taxon>
        <taxon>Actinomycetes</taxon>
        <taxon>Streptosporangiales</taxon>
        <taxon>Thermomonosporaceae</taxon>
        <taxon>Actinocorallia</taxon>
    </lineage>
</organism>
<evidence type="ECO:0000256" key="1">
    <source>
        <dbReference type="ARBA" id="ARBA00004903"/>
    </source>
</evidence>
<evidence type="ECO:0000313" key="11">
    <source>
        <dbReference type="Proteomes" id="UP001500665"/>
    </source>
</evidence>
<dbReference type="PANTHER" id="PTHR48069">
    <property type="entry name" value="DIHYDROFOLATE REDUCTASE"/>
    <property type="match status" value="1"/>
</dbReference>